<dbReference type="InterPro" id="IPR022783">
    <property type="entry name" value="GCFC_dom"/>
</dbReference>
<accession>A0A8U1F4P4</accession>
<name>A0A8U1F4P4_SALNM</name>
<gene>
    <name evidence="3" type="primary">LOC120063309</name>
</gene>
<evidence type="ECO:0000313" key="3">
    <source>
        <dbReference type="RefSeq" id="XP_038869541.1"/>
    </source>
</evidence>
<dbReference type="GeneID" id="120063309"/>
<evidence type="ECO:0000259" key="1">
    <source>
        <dbReference type="Pfam" id="PF07842"/>
    </source>
</evidence>
<proteinExistence type="predicted"/>
<dbReference type="Proteomes" id="UP000808372">
    <property type="component" value="Chromosome 18"/>
</dbReference>
<dbReference type="PANTHER" id="PTHR23329:SF1">
    <property type="entry name" value="TUFTELIN-INTERACTING PROTEIN 11"/>
    <property type="match status" value="1"/>
</dbReference>
<dbReference type="GO" id="GO:0071008">
    <property type="term" value="C:U2-type post-mRNA release spliceosomal complex"/>
    <property type="evidence" value="ECO:0007669"/>
    <property type="project" value="TreeGrafter"/>
</dbReference>
<protein>
    <submittedName>
        <fullName evidence="3">Tuftelin-interacting protein 11-like</fullName>
    </submittedName>
</protein>
<feature type="domain" description="GCF C-terminal" evidence="1">
    <location>
        <begin position="19"/>
        <end position="68"/>
    </location>
</feature>
<dbReference type="PANTHER" id="PTHR23329">
    <property type="entry name" value="TUFTELIN-INTERACTING PROTEIN 11-RELATED"/>
    <property type="match status" value="1"/>
</dbReference>
<dbReference type="Pfam" id="PF07842">
    <property type="entry name" value="GCFC"/>
    <property type="match status" value="1"/>
</dbReference>
<dbReference type="GO" id="GO:0000390">
    <property type="term" value="P:spliceosomal complex disassembly"/>
    <property type="evidence" value="ECO:0007669"/>
    <property type="project" value="InterPro"/>
</dbReference>
<keyword evidence="2" id="KW-1185">Reference proteome</keyword>
<dbReference type="InterPro" id="IPR045211">
    <property type="entry name" value="TFP11/STIP/Ntr1"/>
</dbReference>
<reference evidence="3" key="1">
    <citation type="submission" date="2025-08" db="UniProtKB">
        <authorList>
            <consortium name="RefSeq"/>
        </authorList>
    </citation>
    <scope>IDENTIFICATION</scope>
    <source>
        <tissue evidence="3">White muscle</tissue>
    </source>
</reference>
<dbReference type="KEGG" id="snh:120063309"/>
<organism evidence="2 3">
    <name type="scientific">Salvelinus namaycush</name>
    <name type="common">Lake trout</name>
    <name type="synonym">Salmo namaycush</name>
    <dbReference type="NCBI Taxonomy" id="8040"/>
    <lineage>
        <taxon>Eukaryota</taxon>
        <taxon>Metazoa</taxon>
        <taxon>Chordata</taxon>
        <taxon>Craniata</taxon>
        <taxon>Vertebrata</taxon>
        <taxon>Euteleostomi</taxon>
        <taxon>Actinopterygii</taxon>
        <taxon>Neopterygii</taxon>
        <taxon>Teleostei</taxon>
        <taxon>Protacanthopterygii</taxon>
        <taxon>Salmoniformes</taxon>
        <taxon>Salmonidae</taxon>
        <taxon>Salmoninae</taxon>
        <taxon>Salvelinus</taxon>
    </lineage>
</organism>
<dbReference type="AlphaFoldDB" id="A0A8U1F4P4"/>
<dbReference type="RefSeq" id="XP_038869541.1">
    <property type="nucleotide sequence ID" value="XM_039013613.1"/>
</dbReference>
<evidence type="ECO:0000313" key="2">
    <source>
        <dbReference type="Proteomes" id="UP000808372"/>
    </source>
</evidence>
<sequence length="130" mass="14998">MASWTDHTDTRWRTGSGQALFLGELLINPHQQQIETFNWVLDWEGMLSPSSLVSLLDKHFFPKWLQVLCSWLSNIPNYEEITKWYLGWKSMFSDAVLAQPLIKDVTFLTLFAFVLLCLVGQDVSWVGSLC</sequence>